<dbReference type="AlphaFoldDB" id="A0A0G4J0I8"/>
<evidence type="ECO:0000313" key="3">
    <source>
        <dbReference type="Proteomes" id="UP000039324"/>
    </source>
</evidence>
<keyword evidence="3" id="KW-1185">Reference proteome</keyword>
<evidence type="ECO:0000313" key="2">
    <source>
        <dbReference type="EMBL" id="SPQ99408.1"/>
    </source>
</evidence>
<evidence type="ECO:0000313" key="4">
    <source>
        <dbReference type="Proteomes" id="UP000290189"/>
    </source>
</evidence>
<sequence>MGEAPLAALSRQQAGVILNITSRSFAPAGCRYENACWPLRSTRARVVDPVTAALEQVALVDAVTIRCLDASLVVKTWAAVAHSELLKGTIVKSRGAILLPNMPSAELKPIVEFIDTVALNDVDAAAARVEDNLKATGIEVQYRLVTLAYNFGMHPLMKAVADALRFIVDNAPGMIRLRQLGSVR</sequence>
<protein>
    <submittedName>
        <fullName evidence="1">Uncharacterized protein</fullName>
    </submittedName>
</protein>
<dbReference type="EMBL" id="OVEO01000011">
    <property type="protein sequence ID" value="SPQ99408.1"/>
    <property type="molecule type" value="Genomic_DNA"/>
</dbReference>
<keyword evidence="2" id="KW-0496">Mitochondrion</keyword>
<gene>
    <name evidence="1" type="ORF">PBRA_008118</name>
    <name evidence="2" type="ORF">PLBR_LOCUS6623</name>
</gene>
<evidence type="ECO:0000313" key="1">
    <source>
        <dbReference type="EMBL" id="CEP00806.1"/>
    </source>
</evidence>
<organism evidence="1 3">
    <name type="scientific">Plasmodiophora brassicae</name>
    <name type="common">Clubroot disease agent</name>
    <dbReference type="NCBI Taxonomy" id="37360"/>
    <lineage>
        <taxon>Eukaryota</taxon>
        <taxon>Sar</taxon>
        <taxon>Rhizaria</taxon>
        <taxon>Endomyxa</taxon>
        <taxon>Phytomyxea</taxon>
        <taxon>Plasmodiophorida</taxon>
        <taxon>Plasmodiophoridae</taxon>
        <taxon>Plasmodiophora</taxon>
    </lineage>
</organism>
<dbReference type="EMBL" id="CDSF01000102">
    <property type="protein sequence ID" value="CEP00806.1"/>
    <property type="molecule type" value="Genomic_DNA"/>
</dbReference>
<dbReference type="Proteomes" id="UP000039324">
    <property type="component" value="Unassembled WGS sequence"/>
</dbReference>
<accession>A0A0G4J0I8</accession>
<name>A0A0G4J0I8_PLABS</name>
<geneLocation type="mitochondrion" evidence="2"/>
<proteinExistence type="predicted"/>
<dbReference type="Proteomes" id="UP000290189">
    <property type="component" value="Unassembled WGS sequence"/>
</dbReference>
<reference evidence="2 4" key="2">
    <citation type="submission" date="2018-03" db="EMBL/GenBank/DDBJ databases">
        <authorList>
            <person name="Fogelqvist J."/>
        </authorList>
    </citation>
    <scope>NUCLEOTIDE SEQUENCE [LARGE SCALE GENOMIC DNA]</scope>
</reference>
<reference evidence="1 3" key="1">
    <citation type="submission" date="2015-02" db="EMBL/GenBank/DDBJ databases">
        <authorList>
            <person name="Chooi Y.-H."/>
        </authorList>
    </citation>
    <scope>NUCLEOTIDE SEQUENCE [LARGE SCALE GENOMIC DNA]</scope>
    <source>
        <strain evidence="1">E3</strain>
    </source>
</reference>